<comment type="caution">
    <text evidence="1">The sequence shown here is derived from an EMBL/GenBank/DDBJ whole genome shotgun (WGS) entry which is preliminary data.</text>
</comment>
<proteinExistence type="predicted"/>
<sequence>MVYGEMISWREYQDLIIFEIFYKDTYIELISYKDGVFNLEHINGGKYILFDSFKKEIFII</sequence>
<name>A0A9X6B302_BACCE</name>
<dbReference type="Proteomes" id="UP000190641">
    <property type="component" value="Unassembled WGS sequence"/>
</dbReference>
<gene>
    <name evidence="1" type="ORF">BLX06_32475</name>
</gene>
<accession>A0A9X6B302</accession>
<evidence type="ECO:0000313" key="2">
    <source>
        <dbReference type="Proteomes" id="UP000190641"/>
    </source>
</evidence>
<protein>
    <submittedName>
        <fullName evidence="1">Uncharacterized protein</fullName>
    </submittedName>
</protein>
<organism evidence="1 2">
    <name type="scientific">Bacillus cereus</name>
    <dbReference type="NCBI Taxonomy" id="1396"/>
    <lineage>
        <taxon>Bacteria</taxon>
        <taxon>Bacillati</taxon>
        <taxon>Bacillota</taxon>
        <taxon>Bacilli</taxon>
        <taxon>Bacillales</taxon>
        <taxon>Bacillaceae</taxon>
        <taxon>Bacillus</taxon>
        <taxon>Bacillus cereus group</taxon>
    </lineage>
</organism>
<dbReference type="AlphaFoldDB" id="A0A9X6B302"/>
<reference evidence="1 2" key="1">
    <citation type="submission" date="2017-01" db="EMBL/GenBank/DDBJ databases">
        <title>Bacillus cereus isolates.</title>
        <authorList>
            <person name="Beno S.M."/>
        </authorList>
    </citation>
    <scope>NUCLEOTIDE SEQUENCE [LARGE SCALE GENOMIC DNA]</scope>
    <source>
        <strain evidence="1 2">FSL K6-1030</strain>
    </source>
</reference>
<dbReference type="EMBL" id="MUAU01000256">
    <property type="protein sequence ID" value="OOR71134.1"/>
    <property type="molecule type" value="Genomic_DNA"/>
</dbReference>
<evidence type="ECO:0000313" key="1">
    <source>
        <dbReference type="EMBL" id="OOR71134.1"/>
    </source>
</evidence>